<dbReference type="AlphaFoldDB" id="A0ABD1W1W7"/>
<feature type="domain" description="YDG" evidence="3">
    <location>
        <begin position="1"/>
        <end position="152"/>
    </location>
</feature>
<evidence type="ECO:0000256" key="1">
    <source>
        <dbReference type="ARBA" id="ARBA00023242"/>
    </source>
</evidence>
<keyword evidence="1 2" id="KW-0539">Nucleus</keyword>
<evidence type="ECO:0000259" key="3">
    <source>
        <dbReference type="PROSITE" id="PS51015"/>
    </source>
</evidence>
<dbReference type="InterPro" id="IPR003105">
    <property type="entry name" value="SRA_YDG"/>
</dbReference>
<keyword evidence="5" id="KW-1185">Reference proteome</keyword>
<accession>A0ABD1W1W7</accession>
<dbReference type="EMBL" id="JBFOLJ010000004">
    <property type="protein sequence ID" value="KAL2543634.1"/>
    <property type="molecule type" value="Genomic_DNA"/>
</dbReference>
<sequence length="154" mass="17608">MGVLVGETWEDRMEYRKWSAHFTHVVGIAGQSEYEAQFVALLGGYEDDEDHEDHGDDEDHSEWFLYTIKGTICIIANVPLPTKTLANIKTMDTDVMVLHHFQPTITKLTDSAHQPGTHHQLDKIRRVDPRFPVLAKINPVVLQHLNRVQSVRVT</sequence>
<dbReference type="PANTHER" id="PTHR14140">
    <property type="entry name" value="E3 UBIQUITIN-PROTEIN LIGASE UHRF-RELATED"/>
    <property type="match status" value="1"/>
</dbReference>
<evidence type="ECO:0000256" key="2">
    <source>
        <dbReference type="PROSITE-ProRule" id="PRU00358"/>
    </source>
</evidence>
<evidence type="ECO:0000313" key="5">
    <source>
        <dbReference type="Proteomes" id="UP001604277"/>
    </source>
</evidence>
<dbReference type="InterPro" id="IPR045134">
    <property type="entry name" value="UHRF1/2-like"/>
</dbReference>
<comment type="subcellular location">
    <subcellularLocation>
        <location evidence="2">Nucleus</location>
    </subcellularLocation>
</comment>
<dbReference type="Pfam" id="PF02182">
    <property type="entry name" value="SAD_SRA"/>
    <property type="match status" value="1"/>
</dbReference>
<dbReference type="Proteomes" id="UP001604277">
    <property type="component" value="Unassembled WGS sequence"/>
</dbReference>
<reference evidence="5" key="1">
    <citation type="submission" date="2024-07" db="EMBL/GenBank/DDBJ databases">
        <title>Two chromosome-level genome assemblies of Korean endemic species Abeliophyllum distichum and Forsythia ovata (Oleaceae).</title>
        <authorList>
            <person name="Jang H."/>
        </authorList>
    </citation>
    <scope>NUCLEOTIDE SEQUENCE [LARGE SCALE GENOMIC DNA]</scope>
</reference>
<comment type="caution">
    <text evidence="4">The sequence shown here is derived from an EMBL/GenBank/DDBJ whole genome shotgun (WGS) entry which is preliminary data.</text>
</comment>
<name>A0ABD1W1W7_9LAMI</name>
<proteinExistence type="predicted"/>
<evidence type="ECO:0000313" key="4">
    <source>
        <dbReference type="EMBL" id="KAL2543634.1"/>
    </source>
</evidence>
<dbReference type="GO" id="GO:0005634">
    <property type="term" value="C:nucleus"/>
    <property type="evidence" value="ECO:0007669"/>
    <property type="project" value="UniProtKB-SubCell"/>
</dbReference>
<dbReference type="InterPro" id="IPR036987">
    <property type="entry name" value="SRA-YDG_sf"/>
</dbReference>
<gene>
    <name evidence="4" type="ORF">Fot_12867</name>
</gene>
<dbReference type="InterPro" id="IPR015947">
    <property type="entry name" value="PUA-like_sf"/>
</dbReference>
<dbReference type="PROSITE" id="PS51015">
    <property type="entry name" value="YDG"/>
    <property type="match status" value="1"/>
</dbReference>
<protein>
    <recommendedName>
        <fullName evidence="3">YDG domain-containing protein</fullName>
    </recommendedName>
</protein>
<dbReference type="Gene3D" id="2.30.280.10">
    <property type="entry name" value="SRA-YDG"/>
    <property type="match status" value="1"/>
</dbReference>
<dbReference type="SUPFAM" id="SSF88697">
    <property type="entry name" value="PUA domain-like"/>
    <property type="match status" value="1"/>
</dbReference>
<dbReference type="PANTHER" id="PTHR14140:SF27">
    <property type="entry name" value="OS04G0289800 PROTEIN"/>
    <property type="match status" value="1"/>
</dbReference>
<organism evidence="4 5">
    <name type="scientific">Forsythia ovata</name>
    <dbReference type="NCBI Taxonomy" id="205694"/>
    <lineage>
        <taxon>Eukaryota</taxon>
        <taxon>Viridiplantae</taxon>
        <taxon>Streptophyta</taxon>
        <taxon>Embryophyta</taxon>
        <taxon>Tracheophyta</taxon>
        <taxon>Spermatophyta</taxon>
        <taxon>Magnoliopsida</taxon>
        <taxon>eudicotyledons</taxon>
        <taxon>Gunneridae</taxon>
        <taxon>Pentapetalae</taxon>
        <taxon>asterids</taxon>
        <taxon>lamiids</taxon>
        <taxon>Lamiales</taxon>
        <taxon>Oleaceae</taxon>
        <taxon>Forsythieae</taxon>
        <taxon>Forsythia</taxon>
    </lineage>
</organism>